<dbReference type="OrthoDB" id="4368232at2759"/>
<protein>
    <submittedName>
        <fullName evidence="1">Threonyl/alanyl tRNA synthetaseSAD</fullName>
    </submittedName>
</protein>
<sequence>MAHLGLNCPRPGRVLDGQVLGTQVCPHSTIISYETGVLYRHQRGLVGLRFRCAPCNGQFKFSEFLRTHCLEAIAGQKICAHKSCIHVLWEGSRLCHKHFQAWKPEPPSEETKDELRVLFKRTNSEPWSPQSTVLPPRDLRRGRRLKTISARLHRSVGLINRDFNWCITATPIWNRALDYCGYLALLWKKEFAIPTDSPAK</sequence>
<proteinExistence type="predicted"/>
<keyword evidence="1" id="KW-0030">Aminoacyl-tRNA synthetase</keyword>
<evidence type="ECO:0000313" key="2">
    <source>
        <dbReference type="Proteomes" id="UP001147760"/>
    </source>
</evidence>
<comment type="caution">
    <text evidence="1">The sequence shown here is derived from an EMBL/GenBank/DDBJ whole genome shotgun (WGS) entry which is preliminary data.</text>
</comment>
<reference evidence="1" key="2">
    <citation type="journal article" date="2023" name="IMA Fungus">
        <title>Comparative genomic study of the Penicillium genus elucidates a diverse pangenome and 15 lateral gene transfer events.</title>
        <authorList>
            <person name="Petersen C."/>
            <person name="Sorensen T."/>
            <person name="Nielsen M.R."/>
            <person name="Sondergaard T.E."/>
            <person name="Sorensen J.L."/>
            <person name="Fitzpatrick D.A."/>
            <person name="Frisvad J.C."/>
            <person name="Nielsen K.L."/>
        </authorList>
    </citation>
    <scope>NUCLEOTIDE SEQUENCE</scope>
    <source>
        <strain evidence="1">IBT 17660</strain>
    </source>
</reference>
<keyword evidence="1" id="KW-0436">Ligase</keyword>
<evidence type="ECO:0000313" key="1">
    <source>
        <dbReference type="EMBL" id="KAJ5465542.1"/>
    </source>
</evidence>
<dbReference type="EMBL" id="JAPWDO010000006">
    <property type="protein sequence ID" value="KAJ5465542.1"/>
    <property type="molecule type" value="Genomic_DNA"/>
</dbReference>
<name>A0A9W9WI96_9EURO</name>
<keyword evidence="2" id="KW-1185">Reference proteome</keyword>
<dbReference type="AlphaFoldDB" id="A0A9W9WI96"/>
<dbReference type="Proteomes" id="UP001147760">
    <property type="component" value="Unassembled WGS sequence"/>
</dbReference>
<accession>A0A9W9WI96</accession>
<dbReference type="GO" id="GO:0004812">
    <property type="term" value="F:aminoacyl-tRNA ligase activity"/>
    <property type="evidence" value="ECO:0007669"/>
    <property type="project" value="UniProtKB-KW"/>
</dbReference>
<organism evidence="1 2">
    <name type="scientific">Penicillium desertorum</name>
    <dbReference type="NCBI Taxonomy" id="1303715"/>
    <lineage>
        <taxon>Eukaryota</taxon>
        <taxon>Fungi</taxon>
        <taxon>Dikarya</taxon>
        <taxon>Ascomycota</taxon>
        <taxon>Pezizomycotina</taxon>
        <taxon>Eurotiomycetes</taxon>
        <taxon>Eurotiomycetidae</taxon>
        <taxon>Eurotiales</taxon>
        <taxon>Aspergillaceae</taxon>
        <taxon>Penicillium</taxon>
    </lineage>
</organism>
<gene>
    <name evidence="1" type="ORF">N7530_009329</name>
</gene>
<reference evidence="1" key="1">
    <citation type="submission" date="2022-12" db="EMBL/GenBank/DDBJ databases">
        <authorList>
            <person name="Petersen C."/>
        </authorList>
    </citation>
    <scope>NUCLEOTIDE SEQUENCE</scope>
    <source>
        <strain evidence="1">IBT 17660</strain>
    </source>
</reference>